<evidence type="ECO:0000256" key="8">
    <source>
        <dbReference type="ARBA" id="ARBA00022827"/>
    </source>
</evidence>
<protein>
    <recommendedName>
        <fullName evidence="14">FAD-dependent oxidoreductase domain-containing protein 1</fullName>
    </recommendedName>
</protein>
<keyword evidence="4" id="KW-0285">Flavoprotein</keyword>
<evidence type="ECO:0000313" key="17">
    <source>
        <dbReference type="EMBL" id="KAG7322652.1"/>
    </source>
</evidence>
<comment type="caution">
    <text evidence="17">The sequence shown here is derived from an EMBL/GenBank/DDBJ whole genome shotgun (WGS) entry which is preliminary data.</text>
</comment>
<dbReference type="GO" id="GO:0016491">
    <property type="term" value="F:oxidoreductase activity"/>
    <property type="evidence" value="ECO:0007669"/>
    <property type="project" value="UniProtKB-KW"/>
</dbReference>
<dbReference type="GO" id="GO:0005743">
    <property type="term" value="C:mitochondrial inner membrane"/>
    <property type="evidence" value="ECO:0007669"/>
    <property type="project" value="UniProtKB-SubCell"/>
</dbReference>
<sequence>MSSWHKILLNGHSYKALALVNSNRCSSGVRSSRSFSTGRHVRKDIISDLEDQFKAFREKAKAAMPGSDWSPFELTQGLPPERADIVIIGGGVIGWSIAYWLKRKLMSQDSLRVLLVEKDPTYSQSSTVLSAGGIRQQFSLKENIQLSLASANFMKNINEHLGVLNEDPIDLQFNHSGYLFLASEASAHIMEENYAIQKEFGAEVSLLSPTQLKERFPCLNTDGVALASLGLENEGWFDPWTLLNAFRRKAMSMGVYQCFGEVTGFRSWTQNAETMDGDLLNIKRIKYVNVQMPNSLEYQPVECAVVINAAGASSGKIVDMLGVGHGLKTHAEAFRLPVEPRKRYVYVVHCPDGPGLECPFLIDYSGVYLRREGLGGNYITGMSPEENEEPDCSNLDVDHEFFQEKVWPLLAHRLPAFESLKVSGAWAGFYDYNTFDQNGIVGLHPLVNNMYLATGFSGHGLQHSPAVGRAVAELILDGDFKTIDLSAFDFRRILCQEPMLERNIV</sequence>
<keyword evidence="12" id="KW-0496">Mitochondrion</keyword>
<dbReference type="EMBL" id="JAHKSW010000016">
    <property type="protein sequence ID" value="KAG7322652.1"/>
    <property type="molecule type" value="Genomic_DNA"/>
</dbReference>
<evidence type="ECO:0000256" key="15">
    <source>
        <dbReference type="ARBA" id="ARBA00046185"/>
    </source>
</evidence>
<evidence type="ECO:0000256" key="11">
    <source>
        <dbReference type="ARBA" id="ARBA00023002"/>
    </source>
</evidence>
<keyword evidence="7" id="KW-0999">Mitochondrion inner membrane</keyword>
<dbReference type="Gene3D" id="3.50.50.60">
    <property type="entry name" value="FAD/NAD(P)-binding domain"/>
    <property type="match status" value="1"/>
</dbReference>
<dbReference type="FunFam" id="3.30.9.10:FF:000155">
    <property type="entry name" value="FAD-dependent oxidoreductase domain-containing 1"/>
    <property type="match status" value="1"/>
</dbReference>
<keyword evidence="13" id="KW-0472">Membrane</keyword>
<feature type="domain" description="FAD dependent oxidoreductase" evidence="16">
    <location>
        <begin position="84"/>
        <end position="474"/>
    </location>
</feature>
<dbReference type="Proteomes" id="UP000824219">
    <property type="component" value="Linkage Group LG16"/>
</dbReference>
<dbReference type="PANTHER" id="PTHR13847">
    <property type="entry name" value="SARCOSINE DEHYDROGENASE-RELATED"/>
    <property type="match status" value="1"/>
</dbReference>
<dbReference type="PANTHER" id="PTHR13847:SF287">
    <property type="entry name" value="FAD-DEPENDENT OXIDOREDUCTASE DOMAIN-CONTAINING PROTEIN 1"/>
    <property type="match status" value="1"/>
</dbReference>
<evidence type="ECO:0000256" key="1">
    <source>
        <dbReference type="ARBA" id="ARBA00001974"/>
    </source>
</evidence>
<gene>
    <name evidence="17" type="ORF">KOW79_013998</name>
</gene>
<dbReference type="Pfam" id="PF01266">
    <property type="entry name" value="DAO"/>
    <property type="match status" value="1"/>
</dbReference>
<accession>A0A9D3NKS7</accession>
<evidence type="ECO:0000256" key="7">
    <source>
        <dbReference type="ARBA" id="ARBA00022792"/>
    </source>
</evidence>
<reference evidence="17 18" key="1">
    <citation type="submission" date="2021-06" db="EMBL/GenBank/DDBJ databases">
        <title>Chromosome-level genome assembly of the red-tail catfish (Hemibagrus wyckioides).</title>
        <authorList>
            <person name="Shao F."/>
        </authorList>
    </citation>
    <scope>NUCLEOTIDE SEQUENCE [LARGE SCALE GENOMIC DNA]</scope>
    <source>
        <strain evidence="17">EC202008001</strain>
        <tissue evidence="17">Blood</tissue>
    </source>
</reference>
<dbReference type="OrthoDB" id="424974at2759"/>
<dbReference type="InterPro" id="IPR036188">
    <property type="entry name" value="FAD/NAD-bd_sf"/>
</dbReference>
<evidence type="ECO:0000256" key="5">
    <source>
        <dbReference type="ARBA" id="ARBA00022660"/>
    </source>
</evidence>
<organism evidence="17 18">
    <name type="scientific">Hemibagrus wyckioides</name>
    <dbReference type="NCBI Taxonomy" id="337641"/>
    <lineage>
        <taxon>Eukaryota</taxon>
        <taxon>Metazoa</taxon>
        <taxon>Chordata</taxon>
        <taxon>Craniata</taxon>
        <taxon>Vertebrata</taxon>
        <taxon>Euteleostomi</taxon>
        <taxon>Actinopterygii</taxon>
        <taxon>Neopterygii</taxon>
        <taxon>Teleostei</taxon>
        <taxon>Ostariophysi</taxon>
        <taxon>Siluriformes</taxon>
        <taxon>Bagridae</taxon>
        <taxon>Hemibagrus</taxon>
    </lineage>
</organism>
<dbReference type="AlphaFoldDB" id="A0A9D3NKS7"/>
<keyword evidence="3" id="KW-0813">Transport</keyword>
<comment type="cofactor">
    <cofactor evidence="1">
        <name>FAD</name>
        <dbReference type="ChEBI" id="CHEBI:57692"/>
    </cofactor>
</comment>
<comment type="subcellular location">
    <subcellularLocation>
        <location evidence="2">Mitochondrion inner membrane</location>
        <topology evidence="2">Single-pass membrane protein</topology>
    </subcellularLocation>
</comment>
<dbReference type="InterPro" id="IPR006076">
    <property type="entry name" value="FAD-dep_OxRdtase"/>
</dbReference>
<dbReference type="GO" id="GO:0032981">
    <property type="term" value="P:mitochondrial respiratory chain complex I assembly"/>
    <property type="evidence" value="ECO:0007669"/>
    <property type="project" value="TreeGrafter"/>
</dbReference>
<keyword evidence="11" id="KW-0560">Oxidoreductase</keyword>
<evidence type="ECO:0000256" key="6">
    <source>
        <dbReference type="ARBA" id="ARBA00022692"/>
    </source>
</evidence>
<keyword evidence="10" id="KW-1133">Transmembrane helix</keyword>
<comment type="function">
    <text evidence="15">Required for the assembly of the mitochondrial membrane respiratory chain NADH dehydrogenase (Complex I). Involved in mid-late stages of complex I assembly.</text>
</comment>
<evidence type="ECO:0000256" key="4">
    <source>
        <dbReference type="ARBA" id="ARBA00022630"/>
    </source>
</evidence>
<evidence type="ECO:0000256" key="2">
    <source>
        <dbReference type="ARBA" id="ARBA00004434"/>
    </source>
</evidence>
<dbReference type="SUPFAM" id="SSF51905">
    <property type="entry name" value="FAD/NAD(P)-binding domain"/>
    <property type="match status" value="1"/>
</dbReference>
<evidence type="ECO:0000256" key="10">
    <source>
        <dbReference type="ARBA" id="ARBA00022989"/>
    </source>
</evidence>
<evidence type="ECO:0000256" key="14">
    <source>
        <dbReference type="ARBA" id="ARBA00039785"/>
    </source>
</evidence>
<evidence type="ECO:0000259" key="16">
    <source>
        <dbReference type="Pfam" id="PF01266"/>
    </source>
</evidence>
<evidence type="ECO:0000256" key="12">
    <source>
        <dbReference type="ARBA" id="ARBA00023128"/>
    </source>
</evidence>
<keyword evidence="6" id="KW-0812">Transmembrane</keyword>
<evidence type="ECO:0000256" key="3">
    <source>
        <dbReference type="ARBA" id="ARBA00022448"/>
    </source>
</evidence>
<keyword evidence="5" id="KW-0679">Respiratory chain</keyword>
<proteinExistence type="predicted"/>
<dbReference type="Gene3D" id="3.30.9.10">
    <property type="entry name" value="D-Amino Acid Oxidase, subunit A, domain 2"/>
    <property type="match status" value="1"/>
</dbReference>
<evidence type="ECO:0000256" key="9">
    <source>
        <dbReference type="ARBA" id="ARBA00022982"/>
    </source>
</evidence>
<evidence type="ECO:0000256" key="13">
    <source>
        <dbReference type="ARBA" id="ARBA00023136"/>
    </source>
</evidence>
<keyword evidence="9" id="KW-0249">Electron transport</keyword>
<keyword evidence="18" id="KW-1185">Reference proteome</keyword>
<evidence type="ECO:0000313" key="18">
    <source>
        <dbReference type="Proteomes" id="UP000824219"/>
    </source>
</evidence>
<name>A0A9D3NKS7_9TELE</name>
<keyword evidence="8" id="KW-0274">FAD</keyword>